<sequence>MTPEERLRIDEIGKEHTVTAPPGEWVETPGEFEPLQGVFITWRYGYGSSQDVIFREIVREVVETCKSFIVARSSSEQSGIENYLNSGGVLLDSVEFMIFPNNTIWIRDYGPWFMRKQDNTEGLVDFIYNRPRPDDDTMPWRIGDEWSMPVYGSPLTHAGGNFMVDGLGTGFASDLIIEENPSYTPEEIDSFMIEYSGIEQFIIMPRISIEYTHHIDLWAKILNDTLVMVGEYASGHPNYNILNQNADSISRCKNREGYYYKVVRMPMPWSMSNSPPSYLNSLFVNNKVLVPLWKMAEDDTALFIYQQLFPDYEIVGIDCSSMAGSGGAIHCITMQAPSPHFIHVKHYPLQDTTETLNDYRIRAEIVSSSDLLTDSTLVFYKINDGPFTTTTVSAVVDTPGVYEGFIPAQSAGDSVHYYMLAKNSEEIRRTSPKSAPDHIYSFYIKPLIVIEETHDTRFTYGVMIYPNPVQRELTFVLNLPDRTQVKIEAYDVLGQRVRVVIDEVLDTGSHNIRWNLNDERGRELAQGTYFYRITTDEGTRIGKILFIH</sequence>
<dbReference type="GO" id="GO:0004668">
    <property type="term" value="F:protein-arginine deiminase activity"/>
    <property type="evidence" value="ECO:0007669"/>
    <property type="project" value="InterPro"/>
</dbReference>
<feature type="domain" description="Secretion system C-terminal sorting" evidence="2">
    <location>
        <begin position="464"/>
        <end position="544"/>
    </location>
</feature>
<name>A0A0S8K1V9_UNCW3</name>
<dbReference type="SUPFAM" id="SSF55909">
    <property type="entry name" value="Pentein"/>
    <property type="match status" value="1"/>
</dbReference>
<dbReference type="PANTHER" id="PTHR31377">
    <property type="entry name" value="AGMATINE DEIMINASE-RELATED"/>
    <property type="match status" value="1"/>
</dbReference>
<organism evidence="3 4">
    <name type="scientific">candidate division WOR_3 bacterium SM1_77</name>
    <dbReference type="NCBI Taxonomy" id="1703778"/>
    <lineage>
        <taxon>Bacteria</taxon>
        <taxon>Bacteria division WOR-3</taxon>
    </lineage>
</organism>
<dbReference type="Proteomes" id="UP000050975">
    <property type="component" value="Unassembled WGS sequence"/>
</dbReference>
<dbReference type="Pfam" id="PF18962">
    <property type="entry name" value="Por_Secre_tail"/>
    <property type="match status" value="1"/>
</dbReference>
<evidence type="ECO:0000256" key="1">
    <source>
        <dbReference type="ARBA" id="ARBA00022801"/>
    </source>
</evidence>
<dbReference type="EMBL" id="LJVE01000002">
    <property type="protein sequence ID" value="KPL15937.1"/>
    <property type="molecule type" value="Genomic_DNA"/>
</dbReference>
<dbReference type="InterPro" id="IPR026444">
    <property type="entry name" value="Secre_tail"/>
</dbReference>
<evidence type="ECO:0000313" key="3">
    <source>
        <dbReference type="EMBL" id="KPL15937.1"/>
    </source>
</evidence>
<gene>
    <name evidence="3" type="ORF">AMJ74_00335</name>
</gene>
<dbReference type="InterPro" id="IPR007466">
    <property type="entry name" value="Peptidyl-Arg-deiminase_porph"/>
</dbReference>
<dbReference type="PANTHER" id="PTHR31377:SF0">
    <property type="entry name" value="AGMATINE DEIMINASE-RELATED"/>
    <property type="match status" value="1"/>
</dbReference>
<dbReference type="AlphaFoldDB" id="A0A0S8K1V9"/>
<reference evidence="3 4" key="1">
    <citation type="journal article" date="2015" name="Microbiome">
        <title>Genomic resolution of linkages in carbon, nitrogen, and sulfur cycling among widespread estuary sediment bacteria.</title>
        <authorList>
            <person name="Baker B.J."/>
            <person name="Lazar C.S."/>
            <person name="Teske A.P."/>
            <person name="Dick G.J."/>
        </authorList>
    </citation>
    <scope>NUCLEOTIDE SEQUENCE [LARGE SCALE GENOMIC DNA]</scope>
    <source>
        <strain evidence="3">SM1_77</strain>
    </source>
</reference>
<dbReference type="Gene3D" id="2.60.40.4070">
    <property type="match status" value="1"/>
</dbReference>
<dbReference type="GO" id="GO:0047632">
    <property type="term" value="F:agmatine deiminase activity"/>
    <property type="evidence" value="ECO:0007669"/>
    <property type="project" value="TreeGrafter"/>
</dbReference>
<dbReference type="NCBIfam" id="TIGR04183">
    <property type="entry name" value="Por_Secre_tail"/>
    <property type="match status" value="1"/>
</dbReference>
<evidence type="ECO:0000313" key="4">
    <source>
        <dbReference type="Proteomes" id="UP000050975"/>
    </source>
</evidence>
<accession>A0A0S8K1V9</accession>
<evidence type="ECO:0000259" key="2">
    <source>
        <dbReference type="Pfam" id="PF18962"/>
    </source>
</evidence>
<dbReference type="Gene3D" id="3.75.10.10">
    <property type="entry name" value="L-arginine/glycine Amidinotransferase, Chain A"/>
    <property type="match status" value="1"/>
</dbReference>
<dbReference type="Pfam" id="PF04371">
    <property type="entry name" value="PAD_porph"/>
    <property type="match status" value="1"/>
</dbReference>
<comment type="caution">
    <text evidence="3">The sequence shown here is derived from an EMBL/GenBank/DDBJ whole genome shotgun (WGS) entry which is preliminary data.</text>
</comment>
<proteinExistence type="predicted"/>
<protein>
    <recommendedName>
        <fullName evidence="2">Secretion system C-terminal sorting domain-containing protein</fullName>
    </recommendedName>
</protein>
<keyword evidence="1" id="KW-0378">Hydrolase</keyword>
<dbReference type="GO" id="GO:0009446">
    <property type="term" value="P:putrescine biosynthetic process"/>
    <property type="evidence" value="ECO:0007669"/>
    <property type="project" value="InterPro"/>
</dbReference>